<feature type="compositionally biased region" description="Pro residues" evidence="9">
    <location>
        <begin position="248"/>
        <end position="266"/>
    </location>
</feature>
<feature type="compositionally biased region" description="Polar residues" evidence="9">
    <location>
        <begin position="46"/>
        <end position="55"/>
    </location>
</feature>
<dbReference type="SMART" id="SM00389">
    <property type="entry name" value="HOX"/>
    <property type="match status" value="1"/>
</dbReference>
<dbReference type="Proteomes" id="UP000215902">
    <property type="component" value="Unassembled WGS sequence"/>
</dbReference>
<evidence type="ECO:0000256" key="4">
    <source>
        <dbReference type="ARBA" id="ARBA00023155"/>
    </source>
</evidence>
<sequence>MASYRQQRRQADFLLSGMDRPISDGDPDDTAEPSSSLSDAGHDQASGCSSPTNDFSDGIMGVGVGSGAGGSMSHQSSGGLGGAADDPNLKRYRTAFSREQLDRLEKEYRRESYVSRPRRCELATQLGLPESTIKVWFQNRRMKDKRQRIAQSWPYNLAVANPQLYTYLVRAASVYHYCVSIGANPPQIPSPTLTQPTSIGVGGDVEANGGVAGDSIESSASSAASAATAMAAVMAAASYARAVGLPLAPPPPPPPPPPPAPMPQMPSMPLHHQHNAAGWRPQLPMPAAASLACTTAGAALATSAKDATAAGGKSGAIFRPFDG</sequence>
<evidence type="ECO:0000256" key="8">
    <source>
        <dbReference type="RuleBase" id="RU000682"/>
    </source>
</evidence>
<evidence type="ECO:0000256" key="3">
    <source>
        <dbReference type="ARBA" id="ARBA00023125"/>
    </source>
</evidence>
<feature type="compositionally biased region" description="Gly residues" evidence="9">
    <location>
        <begin position="60"/>
        <end position="70"/>
    </location>
</feature>
<comment type="similarity">
    <text evidence="6">Belongs to the even-skipped homeobox family.</text>
</comment>
<evidence type="ECO:0000256" key="9">
    <source>
        <dbReference type="SAM" id="MobiDB-lite"/>
    </source>
</evidence>
<keyword evidence="5 7" id="KW-0539">Nucleus</keyword>
<keyword evidence="12" id="KW-1185">Reference proteome</keyword>
<dbReference type="GO" id="GO:0000978">
    <property type="term" value="F:RNA polymerase II cis-regulatory region sequence-specific DNA binding"/>
    <property type="evidence" value="ECO:0007669"/>
    <property type="project" value="TreeGrafter"/>
</dbReference>
<dbReference type="PROSITE" id="PS50071">
    <property type="entry name" value="HOMEOBOX_2"/>
    <property type="match status" value="1"/>
</dbReference>
<gene>
    <name evidence="11" type="ORF">BOX15_Mlig024179g2</name>
</gene>
<evidence type="ECO:0000313" key="12">
    <source>
        <dbReference type="Proteomes" id="UP000215902"/>
    </source>
</evidence>
<dbReference type="STRING" id="282301.A0A267GIB0"/>
<dbReference type="GO" id="GO:0005634">
    <property type="term" value="C:nucleus"/>
    <property type="evidence" value="ECO:0007669"/>
    <property type="project" value="UniProtKB-SubCell"/>
</dbReference>
<name>A0A267GIB0_9PLAT</name>
<feature type="region of interest" description="Disordered" evidence="9">
    <location>
        <begin position="248"/>
        <end position="280"/>
    </location>
</feature>
<feature type="domain" description="Homeobox" evidence="10">
    <location>
        <begin position="87"/>
        <end position="147"/>
    </location>
</feature>
<dbReference type="PROSITE" id="PS00027">
    <property type="entry name" value="HOMEOBOX_1"/>
    <property type="match status" value="1"/>
</dbReference>
<dbReference type="Pfam" id="PF00046">
    <property type="entry name" value="Homeodomain"/>
    <property type="match status" value="1"/>
</dbReference>
<dbReference type="EMBL" id="NIVC01000344">
    <property type="protein sequence ID" value="PAA85147.1"/>
    <property type="molecule type" value="Genomic_DNA"/>
</dbReference>
<proteinExistence type="inferred from homology"/>
<dbReference type="InterPro" id="IPR017970">
    <property type="entry name" value="Homeobox_CS"/>
</dbReference>
<dbReference type="SUPFAM" id="SSF46689">
    <property type="entry name" value="Homeodomain-like"/>
    <property type="match status" value="1"/>
</dbReference>
<evidence type="ECO:0000256" key="2">
    <source>
        <dbReference type="ARBA" id="ARBA00022473"/>
    </source>
</evidence>
<dbReference type="GO" id="GO:0000981">
    <property type="term" value="F:DNA-binding transcription factor activity, RNA polymerase II-specific"/>
    <property type="evidence" value="ECO:0007669"/>
    <property type="project" value="InterPro"/>
</dbReference>
<feature type="DNA-binding region" description="Homeobox" evidence="7">
    <location>
        <begin position="89"/>
        <end position="148"/>
    </location>
</feature>
<reference evidence="11 12" key="1">
    <citation type="submission" date="2017-06" db="EMBL/GenBank/DDBJ databases">
        <title>A platform for efficient transgenesis in Macrostomum lignano, a flatworm model organism for stem cell research.</title>
        <authorList>
            <person name="Berezikov E."/>
        </authorList>
    </citation>
    <scope>NUCLEOTIDE SEQUENCE [LARGE SCALE GENOMIC DNA]</scope>
    <source>
        <strain evidence="11">DV1</strain>
        <tissue evidence="11">Whole organism</tissue>
    </source>
</reference>
<evidence type="ECO:0000256" key="6">
    <source>
        <dbReference type="ARBA" id="ARBA00038449"/>
    </source>
</evidence>
<dbReference type="PANTHER" id="PTHR46294">
    <property type="entry name" value="SEGMENTATION PROTEIN EVEN-SKIPPED"/>
    <property type="match status" value="1"/>
</dbReference>
<feature type="region of interest" description="Disordered" evidence="9">
    <location>
        <begin position="1"/>
        <end position="87"/>
    </location>
</feature>
<comment type="caution">
    <text evidence="11">The sequence shown here is derived from an EMBL/GenBank/DDBJ whole genome shotgun (WGS) entry which is preliminary data.</text>
</comment>
<dbReference type="InterPro" id="IPR052002">
    <property type="entry name" value="Even-skipped_HD"/>
</dbReference>
<dbReference type="PANTHER" id="PTHR46294:SF4">
    <property type="entry name" value="SEGMENTATION PROTEIN EVEN-SKIPPED"/>
    <property type="match status" value="1"/>
</dbReference>
<keyword evidence="4 7" id="KW-0371">Homeobox</keyword>
<dbReference type="InterPro" id="IPR001356">
    <property type="entry name" value="HD"/>
</dbReference>
<dbReference type="InterPro" id="IPR009057">
    <property type="entry name" value="Homeodomain-like_sf"/>
</dbReference>
<dbReference type="OrthoDB" id="6159439at2759"/>
<evidence type="ECO:0000256" key="5">
    <source>
        <dbReference type="ARBA" id="ARBA00023242"/>
    </source>
</evidence>
<dbReference type="PRINTS" id="PR00024">
    <property type="entry name" value="HOMEOBOX"/>
</dbReference>
<dbReference type="Gene3D" id="1.10.10.60">
    <property type="entry name" value="Homeodomain-like"/>
    <property type="match status" value="1"/>
</dbReference>
<dbReference type="InterPro" id="IPR000047">
    <property type="entry name" value="HTH_motif"/>
</dbReference>
<evidence type="ECO:0000256" key="7">
    <source>
        <dbReference type="PROSITE-ProRule" id="PRU00108"/>
    </source>
</evidence>
<dbReference type="PRINTS" id="PR00031">
    <property type="entry name" value="HTHREPRESSR"/>
</dbReference>
<evidence type="ECO:0000259" key="10">
    <source>
        <dbReference type="PROSITE" id="PS50071"/>
    </source>
</evidence>
<organism evidence="11 12">
    <name type="scientific">Macrostomum lignano</name>
    <dbReference type="NCBI Taxonomy" id="282301"/>
    <lineage>
        <taxon>Eukaryota</taxon>
        <taxon>Metazoa</taxon>
        <taxon>Spiralia</taxon>
        <taxon>Lophotrochozoa</taxon>
        <taxon>Platyhelminthes</taxon>
        <taxon>Rhabditophora</taxon>
        <taxon>Macrostomorpha</taxon>
        <taxon>Macrostomida</taxon>
        <taxon>Macrostomidae</taxon>
        <taxon>Macrostomum</taxon>
    </lineage>
</organism>
<dbReference type="AlphaFoldDB" id="A0A267GIB0"/>
<keyword evidence="3 7" id="KW-0238">DNA-binding</keyword>
<evidence type="ECO:0000256" key="1">
    <source>
        <dbReference type="ARBA" id="ARBA00004123"/>
    </source>
</evidence>
<dbReference type="CDD" id="cd00086">
    <property type="entry name" value="homeodomain"/>
    <property type="match status" value="1"/>
</dbReference>
<dbReference type="InterPro" id="IPR020479">
    <property type="entry name" value="HD_metazoa"/>
</dbReference>
<keyword evidence="2" id="KW-0217">Developmental protein</keyword>
<accession>A0A267GIB0</accession>
<comment type="subcellular location">
    <subcellularLocation>
        <location evidence="1 7 8">Nucleus</location>
    </subcellularLocation>
</comment>
<evidence type="ECO:0000313" key="11">
    <source>
        <dbReference type="EMBL" id="PAA85147.1"/>
    </source>
</evidence>
<protein>
    <recommendedName>
        <fullName evidence="10">Homeobox domain-containing protein</fullName>
    </recommendedName>
</protein>